<dbReference type="GO" id="GO:0005524">
    <property type="term" value="F:ATP binding"/>
    <property type="evidence" value="ECO:0007669"/>
    <property type="project" value="UniProtKB-UniRule"/>
</dbReference>
<dbReference type="WBParaSite" id="MBELARI_LOCUS15495">
    <property type="protein sequence ID" value="MBELARI_LOCUS15495"/>
    <property type="gene ID" value="MBELARI_LOCUS15495"/>
</dbReference>
<dbReference type="PANTHER" id="PTHR12213">
    <property type="entry name" value="CORRINOID ADENOSYLTRANSFERASE"/>
    <property type="match status" value="1"/>
</dbReference>
<evidence type="ECO:0000259" key="11">
    <source>
        <dbReference type="Pfam" id="PF01923"/>
    </source>
</evidence>
<evidence type="ECO:0000256" key="2">
    <source>
        <dbReference type="ARBA" id="ARBA00011233"/>
    </source>
</evidence>
<dbReference type="Gene3D" id="1.20.1200.10">
    <property type="entry name" value="Cobalamin adenosyltransferase-like"/>
    <property type="match status" value="1"/>
</dbReference>
<dbReference type="Proteomes" id="UP000887575">
    <property type="component" value="Unassembled WGS sequence"/>
</dbReference>
<evidence type="ECO:0000313" key="13">
    <source>
        <dbReference type="WBParaSite" id="MBELARI_LOCUS15495"/>
    </source>
</evidence>
<dbReference type="InterPro" id="IPR016030">
    <property type="entry name" value="CblAdoTrfase-like"/>
</dbReference>
<accession>A0AAF3J4E7</accession>
<comment type="function">
    <text evidence="7">Converts cob(I)alamin to adenosylcobalamin (adenosylcob(III)alamin), a coenzyme for methylmalonyl-CoA mutase, therefore participates in the final step of the vitamin B12 conversion. Generates adenosylcobalamin (AdoCbl) and directly delivers the cofactor to MUT in a transfer that is stimulated by ATP-binding to MMAB and gated by MMAA.</text>
</comment>
<comment type="subunit">
    <text evidence="2">Homotrimer.</text>
</comment>
<comment type="similarity">
    <text evidence="1 10">Belongs to the Cob(I)alamin adenosyltransferase family.</text>
</comment>
<organism evidence="12 13">
    <name type="scientific">Mesorhabditis belari</name>
    <dbReference type="NCBI Taxonomy" id="2138241"/>
    <lineage>
        <taxon>Eukaryota</taxon>
        <taxon>Metazoa</taxon>
        <taxon>Ecdysozoa</taxon>
        <taxon>Nematoda</taxon>
        <taxon>Chromadorea</taxon>
        <taxon>Rhabditida</taxon>
        <taxon>Rhabditina</taxon>
        <taxon>Rhabditomorpha</taxon>
        <taxon>Rhabditoidea</taxon>
        <taxon>Rhabditidae</taxon>
        <taxon>Mesorhabditinae</taxon>
        <taxon>Mesorhabditis</taxon>
    </lineage>
</organism>
<comment type="catalytic activity">
    <reaction evidence="6">
        <text>cob(I)alamin-[corrinoid adenosyltransferase] + ATP = apo-[corrinoid adenosyltransferase] + adenosylcob(III)alamin + triphosphate</text>
        <dbReference type="Rhea" id="RHEA:56796"/>
        <dbReference type="Rhea" id="RHEA-COMP:14743"/>
        <dbReference type="Rhea" id="RHEA-COMP:14744"/>
        <dbReference type="ChEBI" id="CHEBI:18036"/>
        <dbReference type="ChEBI" id="CHEBI:18408"/>
        <dbReference type="ChEBI" id="CHEBI:30616"/>
        <dbReference type="ChEBI" id="CHEBI:60488"/>
        <dbReference type="ChEBI" id="CHEBI:83228"/>
    </reaction>
    <physiologicalReaction direction="left-to-right" evidence="6">
        <dbReference type="Rhea" id="RHEA:56797"/>
    </physiologicalReaction>
</comment>
<evidence type="ECO:0000256" key="6">
    <source>
        <dbReference type="ARBA" id="ARBA00051988"/>
    </source>
</evidence>
<evidence type="ECO:0000256" key="8">
    <source>
        <dbReference type="ARBA" id="ARBA00071654"/>
    </source>
</evidence>
<dbReference type="GO" id="GO:0005739">
    <property type="term" value="C:mitochondrion"/>
    <property type="evidence" value="ECO:0007669"/>
    <property type="project" value="InterPro"/>
</dbReference>
<keyword evidence="12" id="KW-1185">Reference proteome</keyword>
<dbReference type="GO" id="GO:0008817">
    <property type="term" value="F:corrinoid adenosyltransferase activity"/>
    <property type="evidence" value="ECO:0007669"/>
    <property type="project" value="TreeGrafter"/>
</dbReference>
<dbReference type="NCBIfam" id="TIGR00636">
    <property type="entry name" value="PduO_Nterm"/>
    <property type="match status" value="1"/>
</dbReference>
<sequence length="431" mass="49836">MKVLNFSNSQDVQTSAFLGDNDFEIFDEKPPNRGSGDSGQSALFNDERRWKDDETFNAIGAADELASYLGVCREAAVRACLPPEVAETLIRVQCCLQDVLAHFATPPNATDRKKKLTNFDSAMVYWLDGEIERFAEKVPPLRQFILSGGGETSASLQFARTIARRAERAAVPLLRAEAIDPKALVFLNRLSDLLFLLGRYSCMKTGHEELVYMRPKEFTKQRWQSKKLVMPLHPSLLRVLARRPLYTSGVVSNRRGPLTFDGWYPRDHKPGPYPETEEERRAAAIKYGLRPEDYKPIDKNDVVRYAGDYPEFGIVTFDHKDPYEDWGDRMMRRNWGEMTGIDMMRYRPDRLTFTGLNEEDYTTWGHIKIILRVVVPMLVLSYFFIDSDPSALRWRNPTMPKQYAWDFARAFPYEDPRDYPITNYSFELEDK</sequence>
<keyword evidence="4 10" id="KW-0547">Nucleotide-binding</keyword>
<evidence type="ECO:0000256" key="3">
    <source>
        <dbReference type="ARBA" id="ARBA00022679"/>
    </source>
</evidence>
<feature type="domain" description="Cobalamin adenosyltransferase-like" evidence="11">
    <location>
        <begin position="35"/>
        <end position="200"/>
    </location>
</feature>
<dbReference type="Pfam" id="PF05821">
    <property type="entry name" value="NDUF_B8"/>
    <property type="match status" value="1"/>
</dbReference>
<dbReference type="InterPro" id="IPR036451">
    <property type="entry name" value="CblAdoTrfase-like_sf"/>
</dbReference>
<dbReference type="GO" id="GO:0009235">
    <property type="term" value="P:cobalamin metabolic process"/>
    <property type="evidence" value="ECO:0007669"/>
    <property type="project" value="UniProtKB-ARBA"/>
</dbReference>
<evidence type="ECO:0000256" key="9">
    <source>
        <dbReference type="ARBA" id="ARBA00075216"/>
    </source>
</evidence>
<dbReference type="PANTHER" id="PTHR12213:SF0">
    <property type="entry name" value="CORRINOID ADENOSYLTRANSFERASE MMAB"/>
    <property type="match status" value="1"/>
</dbReference>
<dbReference type="AlphaFoldDB" id="A0AAF3J4E7"/>
<evidence type="ECO:0000256" key="7">
    <source>
        <dbReference type="ARBA" id="ARBA00056747"/>
    </source>
</evidence>
<protein>
    <recommendedName>
        <fullName evidence="8">Corrinoid adenosyltransferase MMAB</fullName>
    </recommendedName>
    <alternativeName>
        <fullName evidence="9">ATP:co(I)rrinoid adenosyltransferase MMAB</fullName>
    </alternativeName>
</protein>
<dbReference type="SUPFAM" id="SSF89028">
    <property type="entry name" value="Cobalamin adenosyltransferase-like"/>
    <property type="match status" value="1"/>
</dbReference>
<dbReference type="FunFam" id="1.20.1200.10:FF:000001">
    <property type="entry name" value="Cob(I)yrinic acid a,c-diamide adenosyltransferase"/>
    <property type="match status" value="1"/>
</dbReference>
<evidence type="ECO:0000256" key="4">
    <source>
        <dbReference type="ARBA" id="ARBA00022741"/>
    </source>
</evidence>
<evidence type="ECO:0000256" key="1">
    <source>
        <dbReference type="ARBA" id="ARBA00007487"/>
    </source>
</evidence>
<keyword evidence="5 10" id="KW-0067">ATP-binding</keyword>
<keyword evidence="3 10" id="KW-0808">Transferase</keyword>
<reference evidence="13" key="1">
    <citation type="submission" date="2024-02" db="UniProtKB">
        <authorList>
            <consortium name="WormBaseParasite"/>
        </authorList>
    </citation>
    <scope>IDENTIFICATION</scope>
</reference>
<dbReference type="InterPro" id="IPR029499">
    <property type="entry name" value="PduO-typ"/>
</dbReference>
<evidence type="ECO:0000313" key="12">
    <source>
        <dbReference type="Proteomes" id="UP000887575"/>
    </source>
</evidence>
<evidence type="ECO:0000256" key="5">
    <source>
        <dbReference type="ARBA" id="ARBA00022840"/>
    </source>
</evidence>
<proteinExistence type="inferred from homology"/>
<evidence type="ECO:0000256" key="10">
    <source>
        <dbReference type="RuleBase" id="RU366026"/>
    </source>
</evidence>
<dbReference type="Pfam" id="PF01923">
    <property type="entry name" value="Cob_adeno_trans"/>
    <property type="match status" value="1"/>
</dbReference>
<name>A0AAF3J4E7_9BILA</name>
<dbReference type="InterPro" id="IPR008699">
    <property type="entry name" value="NDUFB8"/>
</dbReference>